<organism evidence="11 12">
    <name type="scientific">Salinisphaera dokdonensis CL-ES53</name>
    <dbReference type="NCBI Taxonomy" id="1304272"/>
    <lineage>
        <taxon>Bacteria</taxon>
        <taxon>Pseudomonadati</taxon>
        <taxon>Pseudomonadota</taxon>
        <taxon>Gammaproteobacteria</taxon>
        <taxon>Salinisphaerales</taxon>
        <taxon>Salinisphaeraceae</taxon>
        <taxon>Salinisphaera</taxon>
    </lineage>
</organism>
<keyword evidence="3" id="KW-0378">Hydrolase</keyword>
<keyword evidence="12" id="KW-1185">Reference proteome</keyword>
<dbReference type="InterPro" id="IPR035965">
    <property type="entry name" value="PAS-like_dom_sf"/>
</dbReference>
<feature type="coiled-coil region" evidence="4">
    <location>
        <begin position="650"/>
        <end position="733"/>
    </location>
</feature>
<dbReference type="InterPro" id="IPR003594">
    <property type="entry name" value="HATPase_dom"/>
</dbReference>
<dbReference type="PROSITE" id="PS50112">
    <property type="entry name" value="PAS"/>
    <property type="match status" value="1"/>
</dbReference>
<dbReference type="SUPFAM" id="SSF52738">
    <property type="entry name" value="Methylesterase CheB, C-terminal domain"/>
    <property type="match status" value="1"/>
</dbReference>
<dbReference type="InterPro" id="IPR000673">
    <property type="entry name" value="Sig_transdc_resp-reg_Me-estase"/>
</dbReference>
<dbReference type="InterPro" id="IPR003661">
    <property type="entry name" value="HisK_dim/P_dom"/>
</dbReference>
<feature type="compositionally biased region" description="Basic and acidic residues" evidence="5">
    <location>
        <begin position="507"/>
        <end position="518"/>
    </location>
</feature>
<dbReference type="InterPro" id="IPR000014">
    <property type="entry name" value="PAS"/>
</dbReference>
<dbReference type="Gene3D" id="1.10.287.130">
    <property type="match status" value="1"/>
</dbReference>
<dbReference type="PROSITE" id="PS50122">
    <property type="entry name" value="CHEB"/>
    <property type="match status" value="1"/>
</dbReference>
<feature type="active site" evidence="3">
    <location>
        <position position="20"/>
    </location>
</feature>
<dbReference type="Gene3D" id="3.30.450.20">
    <property type="entry name" value="PAS domain"/>
    <property type="match status" value="3"/>
</dbReference>
<dbReference type="SUPFAM" id="SSF53335">
    <property type="entry name" value="S-adenosyl-L-methionine-dependent methyltransferases"/>
    <property type="match status" value="1"/>
</dbReference>
<dbReference type="InterPro" id="IPR035909">
    <property type="entry name" value="CheB_C"/>
</dbReference>
<keyword evidence="4" id="KW-0175">Coiled coil</keyword>
<dbReference type="PROSITE" id="PS50123">
    <property type="entry name" value="CHER"/>
    <property type="match status" value="1"/>
</dbReference>
<feature type="domain" description="PAC" evidence="8">
    <location>
        <begin position="927"/>
        <end position="979"/>
    </location>
</feature>
<dbReference type="InterPro" id="IPR000700">
    <property type="entry name" value="PAS-assoc_C"/>
</dbReference>
<dbReference type="CDD" id="cd16434">
    <property type="entry name" value="CheB-CheR_fusion"/>
    <property type="match status" value="1"/>
</dbReference>
<dbReference type="PROSITE" id="PS50109">
    <property type="entry name" value="HIS_KIN"/>
    <property type="match status" value="1"/>
</dbReference>
<dbReference type="Gene3D" id="3.40.50.150">
    <property type="entry name" value="Vaccinia Virus protein VP39"/>
    <property type="match status" value="1"/>
</dbReference>
<dbReference type="PANTHER" id="PTHR24422">
    <property type="entry name" value="CHEMOTAXIS PROTEIN METHYLTRANSFERASE"/>
    <property type="match status" value="1"/>
</dbReference>
<feature type="active site" evidence="3">
    <location>
        <position position="138"/>
    </location>
</feature>
<dbReference type="Pfam" id="PF08448">
    <property type="entry name" value="PAS_4"/>
    <property type="match status" value="1"/>
</dbReference>
<evidence type="ECO:0000259" key="8">
    <source>
        <dbReference type="PROSITE" id="PS50113"/>
    </source>
</evidence>
<evidence type="ECO:0000313" key="12">
    <source>
        <dbReference type="Proteomes" id="UP001460888"/>
    </source>
</evidence>
<dbReference type="PRINTS" id="PR00996">
    <property type="entry name" value="CHERMTFRASE"/>
</dbReference>
<dbReference type="InterPro" id="IPR036890">
    <property type="entry name" value="HATPase_C_sf"/>
</dbReference>
<evidence type="ECO:0000256" key="5">
    <source>
        <dbReference type="SAM" id="MobiDB-lite"/>
    </source>
</evidence>
<dbReference type="Pfam" id="PF03705">
    <property type="entry name" value="CheR_N"/>
    <property type="match status" value="1"/>
</dbReference>
<evidence type="ECO:0000259" key="6">
    <source>
        <dbReference type="PROSITE" id="PS50109"/>
    </source>
</evidence>
<dbReference type="PROSITE" id="PS50113">
    <property type="entry name" value="PAC"/>
    <property type="match status" value="1"/>
</dbReference>
<dbReference type="InterPro" id="IPR022641">
    <property type="entry name" value="CheR_N"/>
</dbReference>
<sequence>MTENRSEAGKTAPIVAIGASAGGLEQISTLLEGIPTDTGAAYVVLQHLSSDRTSQLPELLARATALSVVTIEEGMQATGNQVHVLPEDAAVTIDGDVFHLHPKEHDPSPTVIDRFMRSLAEAHGPRAVGVILSGGGNDGALGLKAIKLNGGLALVQDPETAQHPSMPRFAIDSASPDYVSETPGLLSRLCNHLYNNVAHLNTPTAQKNQQPERQIDDSMLERTLEFLRSTDKTRDFSAYKPNMLKRRIQRRKGLVGTQSNDEYIQLLQDDSDERINLAQDFLISVTDFFRDSEAYAVLRNKAIPQLLADRDPADTLRIWVPGCASGEEAYSIAIALDEAIRKTGKDHNFIVFASDIDQRALELARIGVYPESIAADLSSAQLRHYFDKTDDHYRVKRSMRERVVFAAQNLIEDPPYSRLDFISCRNLLMYFLPETQKRVIATFHFALKSRGMLFLGSSETLSGQIDLFESLDKRARLFKRIGTKRPSRVALPFSPQGGRRSQNANEHAADHQTHDEEPEQVARDILLREFVPASVLINRKLEILCSYGATQDYLTLPFGTSSLSLIDMVQEEYRSRTRAITHRAFRDEERSEAVVGMPEGGDHVVRITARPLLHPESARGLVFVTFERMRKASSAGASSSSATDNETQLADELDATRSELNSTIEALEASNEDLKGSHEEVLSMNEELQSTNEELETSKEELQSVNEELVTVNTELENKVSELQTAHNDLQNLFAGTDVATLFLDKSLCIKRFTPAIKSLLSLIASDIGRPLSDISLKFEDPDLEADADRVMQDLTQVEKEVRAQNQRWYQRRVLPYQTQDNTIDGVVITFADITDLKRASLVSQESERRLDLAMGAIRGGMWDMHLTADETDARPDRVYLSARLKEMLGFEDDQFPDSLEAWEERVVESDRPIFHDIKRRRASGSEGVNYRIRHRDGSIRWFTSFGTLVKDHDDQLTRWIGIDRDITEHKLTDVHAAQARVRLQLLADAVPEMVGYVDVDGTVQFVNKAFNDGFGYAPGDVAGRTLSQLFDEKGYAAIEPCIEAAKSGRAANCQVEQAMADGETRTLTVNHVPQVVDGKTIGLYLLVADAGTHGRRAGDRIDSQSGLVYLQRMATIGEMTSTLAHDIKQPLSAINNYAGALKRMTHAGRDPADIAQILDKIADQVQHAADMATLTRDFAKERTNDDSEIDINTLVHRAVSLTEGLARKHNIEIHLDLYTPLPELECMSIQIEQVIINLMVNAIDAMETMANQNRNLTLRTRPIDDHAVELSVQDTGEGIPSEKLGRIFDSFYTSKLEGTGLGLSLSKSIIEAHGGSIWADSKLDDGATFYLRLPAGMAAGQR</sequence>
<dbReference type="SMART" id="SM00091">
    <property type="entry name" value="PAS"/>
    <property type="match status" value="2"/>
</dbReference>
<dbReference type="SUPFAM" id="SSF47384">
    <property type="entry name" value="Homodimeric domain of signal transducing histidine kinase"/>
    <property type="match status" value="1"/>
</dbReference>
<comment type="catalytic activity">
    <reaction evidence="1">
        <text>ATP + protein L-histidine = ADP + protein N-phospho-L-histidine.</text>
        <dbReference type="EC" id="2.7.13.3"/>
    </reaction>
</comment>
<dbReference type="SUPFAM" id="SSF55785">
    <property type="entry name" value="PYP-like sensor domain (PAS domain)"/>
    <property type="match status" value="3"/>
</dbReference>
<reference evidence="11 12" key="1">
    <citation type="submission" date="2013-03" db="EMBL/GenBank/DDBJ databases">
        <title>Salinisphaera dokdonensis CL-ES53 Genome Sequencing.</title>
        <authorList>
            <person name="Li C."/>
            <person name="Lai Q."/>
            <person name="Shao Z."/>
        </authorList>
    </citation>
    <scope>NUCLEOTIDE SEQUENCE [LARGE SCALE GENOMIC DNA]</scope>
    <source>
        <strain evidence="11 12">CL-ES53</strain>
    </source>
</reference>
<dbReference type="EC" id="2.7.13.3" evidence="2"/>
<feature type="domain" description="PAS" evidence="7">
    <location>
        <begin position="980"/>
        <end position="1050"/>
    </location>
</feature>
<comment type="caution">
    <text evidence="11">The sequence shown here is derived from an EMBL/GenBank/DDBJ whole genome shotgun (WGS) entry which is preliminary data.</text>
</comment>
<feature type="domain" description="Histidine kinase" evidence="6">
    <location>
        <begin position="1123"/>
        <end position="1338"/>
    </location>
</feature>
<proteinExistence type="predicted"/>
<dbReference type="InterPro" id="IPR001610">
    <property type="entry name" value="PAC"/>
</dbReference>
<dbReference type="Pfam" id="PF01739">
    <property type="entry name" value="CheR"/>
    <property type="match status" value="1"/>
</dbReference>
<dbReference type="InterPro" id="IPR013655">
    <property type="entry name" value="PAS_fold_3"/>
</dbReference>
<evidence type="ECO:0000256" key="2">
    <source>
        <dbReference type="ARBA" id="ARBA00012438"/>
    </source>
</evidence>
<evidence type="ECO:0000259" key="10">
    <source>
        <dbReference type="PROSITE" id="PS50123"/>
    </source>
</evidence>
<dbReference type="SMART" id="SM00086">
    <property type="entry name" value="PAC"/>
    <property type="match status" value="2"/>
</dbReference>
<dbReference type="InterPro" id="IPR036097">
    <property type="entry name" value="HisK_dim/P_sf"/>
</dbReference>
<dbReference type="Gene3D" id="2.10.70.100">
    <property type="match status" value="1"/>
</dbReference>
<dbReference type="Pfam" id="PF01339">
    <property type="entry name" value="CheB_methylest"/>
    <property type="match status" value="1"/>
</dbReference>
<dbReference type="SUPFAM" id="SSF55874">
    <property type="entry name" value="ATPase domain of HSP90 chaperone/DNA topoisomerase II/histidine kinase"/>
    <property type="match status" value="1"/>
</dbReference>
<dbReference type="RefSeq" id="WP_353112205.1">
    <property type="nucleotide sequence ID" value="NZ_APND01000004.1"/>
</dbReference>
<dbReference type="Proteomes" id="UP001460888">
    <property type="component" value="Unassembled WGS sequence"/>
</dbReference>
<evidence type="ECO:0000259" key="7">
    <source>
        <dbReference type="PROSITE" id="PS50112"/>
    </source>
</evidence>
<feature type="domain" description="CheB-type methylesterase" evidence="9">
    <location>
        <begin position="8"/>
        <end position="171"/>
    </location>
</feature>
<evidence type="ECO:0000313" key="11">
    <source>
        <dbReference type="EMBL" id="MES1930210.1"/>
    </source>
</evidence>
<keyword evidence="3" id="KW-0145">Chemotaxis</keyword>
<feature type="domain" description="CheR-type methyltransferase" evidence="10">
    <location>
        <begin position="235"/>
        <end position="482"/>
    </location>
</feature>
<feature type="region of interest" description="Disordered" evidence="5">
    <location>
        <begin position="488"/>
        <end position="518"/>
    </location>
</feature>
<gene>
    <name evidence="11" type="ORF">SADO_13183</name>
</gene>
<dbReference type="SMART" id="SM00138">
    <property type="entry name" value="MeTrc"/>
    <property type="match status" value="1"/>
</dbReference>
<evidence type="ECO:0000259" key="9">
    <source>
        <dbReference type="PROSITE" id="PS50122"/>
    </source>
</evidence>
<dbReference type="SMART" id="SM00388">
    <property type="entry name" value="HisKA"/>
    <property type="match status" value="1"/>
</dbReference>
<dbReference type="Pfam" id="PF00512">
    <property type="entry name" value="HisKA"/>
    <property type="match status" value="1"/>
</dbReference>
<evidence type="ECO:0000256" key="1">
    <source>
        <dbReference type="ARBA" id="ARBA00000085"/>
    </source>
</evidence>
<dbReference type="CDD" id="cd00082">
    <property type="entry name" value="HisKA"/>
    <property type="match status" value="1"/>
</dbReference>
<dbReference type="InterPro" id="IPR022642">
    <property type="entry name" value="CheR_C"/>
</dbReference>
<dbReference type="SMART" id="SM00387">
    <property type="entry name" value="HATPase_c"/>
    <property type="match status" value="1"/>
</dbReference>
<dbReference type="Pfam" id="PF02518">
    <property type="entry name" value="HATPase_c"/>
    <property type="match status" value="1"/>
</dbReference>
<dbReference type="InterPro" id="IPR013656">
    <property type="entry name" value="PAS_4"/>
</dbReference>
<dbReference type="InterPro" id="IPR050903">
    <property type="entry name" value="Bact_Chemotaxis_MeTrfase"/>
</dbReference>
<dbReference type="PANTHER" id="PTHR24422:SF27">
    <property type="entry name" value="PROTEIN-GLUTAMATE O-METHYLTRANSFERASE"/>
    <property type="match status" value="1"/>
</dbReference>
<dbReference type="InterPro" id="IPR000780">
    <property type="entry name" value="CheR_MeTrfase"/>
</dbReference>
<dbReference type="InterPro" id="IPR005467">
    <property type="entry name" value="His_kinase_dom"/>
</dbReference>
<dbReference type="SUPFAM" id="SSF47757">
    <property type="entry name" value="Chemotaxis receptor methyltransferase CheR, N-terminal domain"/>
    <property type="match status" value="1"/>
</dbReference>
<dbReference type="InterPro" id="IPR029063">
    <property type="entry name" value="SAM-dependent_MTases_sf"/>
</dbReference>
<dbReference type="CDD" id="cd00130">
    <property type="entry name" value="PAS"/>
    <property type="match status" value="2"/>
</dbReference>
<evidence type="ECO:0000256" key="3">
    <source>
        <dbReference type="PROSITE-ProRule" id="PRU00050"/>
    </source>
</evidence>
<dbReference type="Gene3D" id="3.40.50.180">
    <property type="entry name" value="Methylesterase CheB, C-terminal domain"/>
    <property type="match status" value="1"/>
</dbReference>
<dbReference type="Gene3D" id="3.30.565.10">
    <property type="entry name" value="Histidine kinase-like ATPase, C-terminal domain"/>
    <property type="match status" value="1"/>
</dbReference>
<dbReference type="NCBIfam" id="TIGR00229">
    <property type="entry name" value="sensory_box"/>
    <property type="match status" value="2"/>
</dbReference>
<accession>A0ABV2B3I4</accession>
<name>A0ABV2B3I4_9GAMM</name>
<dbReference type="Pfam" id="PF13596">
    <property type="entry name" value="PAS_10"/>
    <property type="match status" value="1"/>
</dbReference>
<evidence type="ECO:0000256" key="4">
    <source>
        <dbReference type="SAM" id="Coils"/>
    </source>
</evidence>
<dbReference type="Pfam" id="PF08447">
    <property type="entry name" value="PAS_3"/>
    <property type="match status" value="1"/>
</dbReference>
<feature type="active site" evidence="3">
    <location>
        <position position="47"/>
    </location>
</feature>
<protein>
    <recommendedName>
        <fullName evidence="2">histidine kinase</fullName>
        <ecNumber evidence="2">2.7.13.3</ecNumber>
    </recommendedName>
</protein>
<dbReference type="EMBL" id="APND01000004">
    <property type="protein sequence ID" value="MES1930210.1"/>
    <property type="molecule type" value="Genomic_DNA"/>
</dbReference>